<dbReference type="RefSeq" id="WP_204916356.1">
    <property type="nucleotide sequence ID" value="NZ_BAAAQP010000011.1"/>
</dbReference>
<protein>
    <submittedName>
        <fullName evidence="1">Uncharacterized protein</fullName>
    </submittedName>
</protein>
<evidence type="ECO:0000313" key="2">
    <source>
        <dbReference type="Proteomes" id="UP000704762"/>
    </source>
</evidence>
<dbReference type="Proteomes" id="UP000704762">
    <property type="component" value="Unassembled WGS sequence"/>
</dbReference>
<dbReference type="EMBL" id="JAFBCF010000001">
    <property type="protein sequence ID" value="MBM7797711.1"/>
    <property type="molecule type" value="Genomic_DNA"/>
</dbReference>
<sequence>MRAELLAATSGGSSAQSIMATMNAAADYLGWGWLSISLPNLIVIATMIIIFVLAIPLPFLKGGEEA</sequence>
<name>A0ABS2RFE1_9ACTN</name>
<comment type="caution">
    <text evidence="1">The sequence shown here is derived from an EMBL/GenBank/DDBJ whole genome shotgun (WGS) entry which is preliminary data.</text>
</comment>
<keyword evidence="2" id="KW-1185">Reference proteome</keyword>
<evidence type="ECO:0000313" key="1">
    <source>
        <dbReference type="EMBL" id="MBM7797711.1"/>
    </source>
</evidence>
<proteinExistence type="predicted"/>
<reference evidence="1 2" key="1">
    <citation type="submission" date="2021-01" db="EMBL/GenBank/DDBJ databases">
        <title>Sequencing the genomes of 1000 actinobacteria strains.</title>
        <authorList>
            <person name="Klenk H.-P."/>
        </authorList>
    </citation>
    <scope>NUCLEOTIDE SEQUENCE [LARGE SCALE GENOMIC DNA]</scope>
    <source>
        <strain evidence="1 2">DSM 18662</strain>
    </source>
</reference>
<accession>A0ABS2RFE1</accession>
<organism evidence="1 2">
    <name type="scientific">Microlunatus panaciterrae</name>
    <dbReference type="NCBI Taxonomy" id="400768"/>
    <lineage>
        <taxon>Bacteria</taxon>
        <taxon>Bacillati</taxon>
        <taxon>Actinomycetota</taxon>
        <taxon>Actinomycetes</taxon>
        <taxon>Propionibacteriales</taxon>
        <taxon>Propionibacteriaceae</taxon>
        <taxon>Microlunatus</taxon>
    </lineage>
</organism>
<gene>
    <name evidence="1" type="ORF">JOE57_000632</name>
</gene>